<keyword evidence="4" id="KW-0808">Transferase</keyword>
<evidence type="ECO:0000256" key="3">
    <source>
        <dbReference type="ARBA" id="ARBA00022553"/>
    </source>
</evidence>
<feature type="coiled-coil region" evidence="8">
    <location>
        <begin position="399"/>
        <end position="426"/>
    </location>
</feature>
<evidence type="ECO:0000259" key="10">
    <source>
        <dbReference type="Pfam" id="PF07568"/>
    </source>
</evidence>
<dbReference type="EC" id="2.7.13.3" evidence="2"/>
<evidence type="ECO:0000256" key="1">
    <source>
        <dbReference type="ARBA" id="ARBA00000085"/>
    </source>
</evidence>
<feature type="domain" description="Signal transduction histidine kinase subgroup 2 dimerisation and phosphoacceptor" evidence="10">
    <location>
        <begin position="485"/>
        <end position="560"/>
    </location>
</feature>
<dbReference type="SUPFAM" id="SSF55874">
    <property type="entry name" value="ATPase domain of HSP90 chaperone/DNA topoisomerase II/histidine kinase"/>
    <property type="match status" value="1"/>
</dbReference>
<keyword evidence="3" id="KW-0597">Phosphoprotein</keyword>
<keyword evidence="9" id="KW-0812">Transmembrane</keyword>
<dbReference type="EMBL" id="WWNE01000005">
    <property type="protein sequence ID" value="NBG65454.1"/>
    <property type="molecule type" value="Genomic_DNA"/>
</dbReference>
<keyword evidence="8" id="KW-0175">Coiled coil</keyword>
<evidence type="ECO:0000313" key="11">
    <source>
        <dbReference type="EMBL" id="NBG65454.1"/>
    </source>
</evidence>
<dbReference type="Gene3D" id="3.30.565.10">
    <property type="entry name" value="Histidine kinase-like ATPase, C-terminal domain"/>
    <property type="match status" value="1"/>
</dbReference>
<dbReference type="AlphaFoldDB" id="A0A6N9NHZ8"/>
<dbReference type="GO" id="GO:0004673">
    <property type="term" value="F:protein histidine kinase activity"/>
    <property type="evidence" value="ECO:0007669"/>
    <property type="project" value="UniProtKB-EC"/>
</dbReference>
<evidence type="ECO:0000256" key="7">
    <source>
        <dbReference type="ARBA" id="ARBA00022840"/>
    </source>
</evidence>
<dbReference type="InterPro" id="IPR019734">
    <property type="entry name" value="TPR_rpt"/>
</dbReference>
<comment type="caution">
    <text evidence="11">The sequence shown here is derived from an EMBL/GenBank/DDBJ whole genome shotgun (WGS) entry which is preliminary data.</text>
</comment>
<dbReference type="PANTHER" id="PTHR41523:SF8">
    <property type="entry name" value="ETHYLENE RESPONSE SENSOR PROTEIN"/>
    <property type="match status" value="1"/>
</dbReference>
<dbReference type="Proteomes" id="UP000470771">
    <property type="component" value="Unassembled WGS sequence"/>
</dbReference>
<name>A0A6N9NHZ8_9FLAO</name>
<dbReference type="GO" id="GO:0005524">
    <property type="term" value="F:ATP binding"/>
    <property type="evidence" value="ECO:0007669"/>
    <property type="project" value="UniProtKB-KW"/>
</dbReference>
<dbReference type="RefSeq" id="WP_160632411.1">
    <property type="nucleotide sequence ID" value="NZ_WWNE01000005.1"/>
</dbReference>
<dbReference type="InterPro" id="IPR011495">
    <property type="entry name" value="Sig_transdc_His_kin_sub2_dim/P"/>
</dbReference>
<reference evidence="11 12" key="1">
    <citation type="submission" date="2019-12" db="EMBL/GenBank/DDBJ databases">
        <authorList>
            <person name="Zhao J."/>
        </authorList>
    </citation>
    <scope>NUCLEOTIDE SEQUENCE [LARGE SCALE GENOMIC DNA]</scope>
    <source>
        <strain evidence="11 12">S-15</strain>
    </source>
</reference>
<evidence type="ECO:0000256" key="4">
    <source>
        <dbReference type="ARBA" id="ARBA00022679"/>
    </source>
</evidence>
<evidence type="ECO:0000256" key="9">
    <source>
        <dbReference type="SAM" id="Phobius"/>
    </source>
</evidence>
<keyword evidence="12" id="KW-1185">Reference proteome</keyword>
<evidence type="ECO:0000256" key="5">
    <source>
        <dbReference type="ARBA" id="ARBA00022741"/>
    </source>
</evidence>
<keyword evidence="7" id="KW-0067">ATP-binding</keyword>
<evidence type="ECO:0000256" key="2">
    <source>
        <dbReference type="ARBA" id="ARBA00012438"/>
    </source>
</evidence>
<keyword evidence="9" id="KW-0472">Membrane</keyword>
<keyword evidence="6" id="KW-0418">Kinase</keyword>
<dbReference type="Gene3D" id="1.25.40.10">
    <property type="entry name" value="Tetratricopeptide repeat domain"/>
    <property type="match status" value="1"/>
</dbReference>
<protein>
    <recommendedName>
        <fullName evidence="2">histidine kinase</fullName>
        <ecNumber evidence="2">2.7.13.3</ecNumber>
    </recommendedName>
</protein>
<evidence type="ECO:0000256" key="8">
    <source>
        <dbReference type="SAM" id="Coils"/>
    </source>
</evidence>
<dbReference type="Pfam" id="PF07568">
    <property type="entry name" value="HisKA_2"/>
    <property type="match status" value="1"/>
</dbReference>
<dbReference type="InterPro" id="IPR011990">
    <property type="entry name" value="TPR-like_helical_dom_sf"/>
</dbReference>
<dbReference type="Gene3D" id="3.30.450.20">
    <property type="entry name" value="PAS domain"/>
    <property type="match status" value="1"/>
</dbReference>
<keyword evidence="5" id="KW-0547">Nucleotide-binding</keyword>
<accession>A0A6N9NHZ8</accession>
<dbReference type="SMART" id="SM00028">
    <property type="entry name" value="TPR"/>
    <property type="match status" value="4"/>
</dbReference>
<dbReference type="PANTHER" id="PTHR41523">
    <property type="entry name" value="TWO-COMPONENT SYSTEM SENSOR PROTEIN"/>
    <property type="match status" value="1"/>
</dbReference>
<evidence type="ECO:0000313" key="12">
    <source>
        <dbReference type="Proteomes" id="UP000470771"/>
    </source>
</evidence>
<organism evidence="11 12">
    <name type="scientific">Acidiluteibacter ferrifornacis</name>
    <dbReference type="NCBI Taxonomy" id="2692424"/>
    <lineage>
        <taxon>Bacteria</taxon>
        <taxon>Pseudomonadati</taxon>
        <taxon>Bacteroidota</taxon>
        <taxon>Flavobacteriia</taxon>
        <taxon>Flavobacteriales</taxon>
        <taxon>Cryomorphaceae</taxon>
        <taxon>Acidiluteibacter</taxon>
    </lineage>
</organism>
<dbReference type="SUPFAM" id="SSF48452">
    <property type="entry name" value="TPR-like"/>
    <property type="match status" value="2"/>
</dbReference>
<sequence length="679" mass="79005">MITNYSPKVLLIVLSFFCADVFPNEVNNRLSEFEKAQNLLDSIHHYFGKNQEKYEYYSTAFEKIQLKNLIGENFRKIITKRTEFYQRNYEYRRGISVLLDAISIAENNGDTLSMATFHKMLSSLYYYLGNRDSTNYQLDLAYKYFEQLDNKAELGVICIRKARIEYDLGNYEESLISSFKALELNKAAGDQQKMAISYLQLGNTFYYLTNYRDAKKYYELASMLFKNAKYDYGYYEAFSNIGLVEIKQKEFRKGMNKQFEALEFLKKENYAIDAGATYNYLVTAYFELQKYDSCFYYSELAKEEFLKSSYEIGLCESYLNDAKVFLVKRQLQEALESAQKGYDLAVKNGLIELLEEANFSLYKIHKKLNHSILSFDHLEQYVQLKDSLNFNPNALQSDAIKYQLEAEEAQLKQQFAEERAKIYAEEEKKTRNQLKLTLIIAAITLVLLFFSIYYLIKNRKLNKNLSIKRKRISEELKVKESLLSEIHHRVKNNLQVISSMLGLQSQYIVDELLKKIILDCRGRIASMSLIHESLYRKKDYKEALFSSYIEELMPMLVQTYGTDERKVRLVMDVEPIKLSLDDSLPCGLIINEITSNSLKHGFPDGREGTIRIEFKKVANKIALTIADDGIGLADGKKFNSDESFGFLLIETLASQLDAEMKINTENGFSYELTWEGKME</sequence>
<keyword evidence="9" id="KW-1133">Transmembrane helix</keyword>
<dbReference type="InterPro" id="IPR036890">
    <property type="entry name" value="HATPase_C_sf"/>
</dbReference>
<comment type="catalytic activity">
    <reaction evidence="1">
        <text>ATP + protein L-histidine = ADP + protein N-phospho-L-histidine.</text>
        <dbReference type="EC" id="2.7.13.3"/>
    </reaction>
</comment>
<feature type="transmembrane region" description="Helical" evidence="9">
    <location>
        <begin position="436"/>
        <end position="456"/>
    </location>
</feature>
<proteinExistence type="predicted"/>
<evidence type="ECO:0000256" key="6">
    <source>
        <dbReference type="ARBA" id="ARBA00022777"/>
    </source>
</evidence>
<gene>
    <name evidence="11" type="ORF">GQN54_04965</name>
</gene>